<gene>
    <name evidence="2" type="primary">LOC112267420</name>
</gene>
<dbReference type="InterPro" id="IPR016135">
    <property type="entry name" value="UBQ-conjugating_enzyme/RWD"/>
</dbReference>
<dbReference type="SUPFAM" id="SSF54495">
    <property type="entry name" value="UBC-like"/>
    <property type="match status" value="1"/>
</dbReference>
<evidence type="ECO:0000256" key="1">
    <source>
        <dbReference type="SAM" id="MobiDB-lite"/>
    </source>
</evidence>
<organism evidence="2 3">
    <name type="scientific">Oncorhynchus tshawytscha</name>
    <name type="common">Chinook salmon</name>
    <name type="synonym">Salmo tshawytscha</name>
    <dbReference type="NCBI Taxonomy" id="74940"/>
    <lineage>
        <taxon>Eukaryota</taxon>
        <taxon>Metazoa</taxon>
        <taxon>Chordata</taxon>
        <taxon>Craniata</taxon>
        <taxon>Vertebrata</taxon>
        <taxon>Euteleostomi</taxon>
        <taxon>Actinopterygii</taxon>
        <taxon>Neopterygii</taxon>
        <taxon>Teleostei</taxon>
        <taxon>Protacanthopterygii</taxon>
        <taxon>Salmoniformes</taxon>
        <taxon>Salmonidae</taxon>
        <taxon>Salmoninae</taxon>
        <taxon>Oncorhynchus</taxon>
    </lineage>
</organism>
<proteinExistence type="predicted"/>
<dbReference type="Gene3D" id="3.10.110.10">
    <property type="entry name" value="Ubiquitin Conjugating Enzyme"/>
    <property type="match status" value="1"/>
</dbReference>
<reference evidence="3" key="1">
    <citation type="journal article" date="2018" name="PLoS ONE">
        <title>Chinook salmon (Oncorhynchus tshawytscha) genome and transcriptome.</title>
        <authorList>
            <person name="Christensen K.A."/>
            <person name="Leong J.S."/>
            <person name="Sakhrani D."/>
            <person name="Biagi C.A."/>
            <person name="Minkley D.R."/>
            <person name="Withler R.E."/>
            <person name="Rondeau E.B."/>
            <person name="Koop B.F."/>
            <person name="Devlin R.H."/>
        </authorList>
    </citation>
    <scope>NUCLEOTIDE SEQUENCE [LARGE SCALE GENOMIC DNA]</scope>
</reference>
<sequence>MAAAAGSGVKVPRNFRLLEELEEGQKGVGDGTVSWGLEDDEDIMLTRWTGMIIGPPRVRKKANTTHTHHRASQDNLREQDVQSKGRMWTQIPGVSPFCPIRDQDQSEWRTQLKWCGGHAGSGGTGQVAELVQHPCGAAGAPAAHDVQREHEAPPAPRRPAIQQLIPLTLTSPAISTLLHSPFIQHTNKYTHSIHAHNDSTIPHMHTNPHMQRTCTPLIFQRLLKPLFSRKLFLPGPFPFVLSHGHFVSRDLLVGQRDGCTGGLHPYPTLTPNAHHCADQTLIQITSSFFLSLCSTSRL</sequence>
<feature type="region of interest" description="Disordered" evidence="1">
    <location>
        <begin position="58"/>
        <end position="100"/>
    </location>
</feature>
<feature type="compositionally biased region" description="Basic and acidic residues" evidence="1">
    <location>
        <begin position="71"/>
        <end position="83"/>
    </location>
</feature>
<feature type="compositionally biased region" description="Basic residues" evidence="1">
    <location>
        <begin position="58"/>
        <end position="70"/>
    </location>
</feature>
<dbReference type="Ensembl" id="ENSOTST00005124299.1">
    <property type="protein sequence ID" value="ENSOTSP00005141622.1"/>
    <property type="gene ID" value="ENSOTSG00005070448.1"/>
</dbReference>
<keyword evidence="3" id="KW-1185">Reference proteome</keyword>
<reference evidence="2" key="2">
    <citation type="submission" date="2025-08" db="UniProtKB">
        <authorList>
            <consortium name="Ensembl"/>
        </authorList>
    </citation>
    <scope>IDENTIFICATION</scope>
</reference>
<evidence type="ECO:0000313" key="2">
    <source>
        <dbReference type="Ensembl" id="ENSOTSP00005141622.1"/>
    </source>
</evidence>
<dbReference type="GeneTree" id="ENSGT00940000158854"/>
<accession>A0AAZ3RJ53</accession>
<evidence type="ECO:0008006" key="4">
    <source>
        <dbReference type="Google" id="ProtNLM"/>
    </source>
</evidence>
<protein>
    <recommendedName>
        <fullName evidence="4">Ubiquitin-conjugating enzyme E2 variant 1</fullName>
    </recommendedName>
</protein>
<dbReference type="Proteomes" id="UP000694402">
    <property type="component" value="Unassembled WGS sequence"/>
</dbReference>
<reference evidence="2" key="3">
    <citation type="submission" date="2025-09" db="UniProtKB">
        <authorList>
            <consortium name="Ensembl"/>
        </authorList>
    </citation>
    <scope>IDENTIFICATION</scope>
</reference>
<evidence type="ECO:0000313" key="3">
    <source>
        <dbReference type="Proteomes" id="UP000694402"/>
    </source>
</evidence>
<dbReference type="AlphaFoldDB" id="A0AAZ3RJ53"/>
<name>A0AAZ3RJ53_ONCTS</name>